<proteinExistence type="predicted"/>
<feature type="region of interest" description="Disordered" evidence="1">
    <location>
        <begin position="115"/>
        <end position="139"/>
    </location>
</feature>
<organism evidence="3">
    <name type="scientific">freshwater metagenome</name>
    <dbReference type="NCBI Taxonomy" id="449393"/>
    <lineage>
        <taxon>unclassified sequences</taxon>
        <taxon>metagenomes</taxon>
        <taxon>ecological metagenomes</taxon>
    </lineage>
</organism>
<protein>
    <submittedName>
        <fullName evidence="3">Unannotated protein</fullName>
    </submittedName>
</protein>
<evidence type="ECO:0000313" key="3">
    <source>
        <dbReference type="EMBL" id="CAB4894649.1"/>
    </source>
</evidence>
<dbReference type="InterPro" id="IPR019277">
    <property type="entry name" value="DUF2304"/>
</dbReference>
<sequence>MTIWTYLTGILVALVILVTVVQMMRHGRLRERHAIWWLVGGVVILIITIFPATLGFMARLLGVAVPINLSLFLAVGVLALLALQHSSEITSHEKKLRVLTEEVALLKQRLETIESAADSPERTGSSVRTTGAKKPNRRT</sequence>
<name>A0A6J7FRK0_9ZZZZ</name>
<dbReference type="Pfam" id="PF10066">
    <property type="entry name" value="DUF2304"/>
    <property type="match status" value="1"/>
</dbReference>
<evidence type="ECO:0000256" key="1">
    <source>
        <dbReference type="SAM" id="MobiDB-lite"/>
    </source>
</evidence>
<feature type="transmembrane region" description="Helical" evidence="2">
    <location>
        <begin position="63"/>
        <end position="83"/>
    </location>
</feature>
<dbReference type="AlphaFoldDB" id="A0A6J7FRK0"/>
<keyword evidence="2" id="KW-0472">Membrane</keyword>
<feature type="transmembrane region" description="Helical" evidence="2">
    <location>
        <begin position="6"/>
        <end position="23"/>
    </location>
</feature>
<accession>A0A6J7FRK0</accession>
<keyword evidence="2" id="KW-1133">Transmembrane helix</keyword>
<feature type="transmembrane region" description="Helical" evidence="2">
    <location>
        <begin position="35"/>
        <end position="57"/>
    </location>
</feature>
<keyword evidence="2" id="KW-0812">Transmembrane</keyword>
<gene>
    <name evidence="3" type="ORF">UFOPK3516_00617</name>
</gene>
<dbReference type="EMBL" id="CAFBMB010000033">
    <property type="protein sequence ID" value="CAB4894649.1"/>
    <property type="molecule type" value="Genomic_DNA"/>
</dbReference>
<reference evidence="3" key="1">
    <citation type="submission" date="2020-05" db="EMBL/GenBank/DDBJ databases">
        <authorList>
            <person name="Chiriac C."/>
            <person name="Salcher M."/>
            <person name="Ghai R."/>
            <person name="Kavagutti S V."/>
        </authorList>
    </citation>
    <scope>NUCLEOTIDE SEQUENCE</scope>
</reference>
<evidence type="ECO:0000256" key="2">
    <source>
        <dbReference type="SAM" id="Phobius"/>
    </source>
</evidence>